<evidence type="ECO:0000313" key="2">
    <source>
        <dbReference type="EMBL" id="KAK1741052.1"/>
    </source>
</evidence>
<reference evidence="2" key="1">
    <citation type="submission" date="2023-06" db="EMBL/GenBank/DDBJ databases">
        <title>Survivors Of The Sea: Transcriptome response of Skeletonema marinoi to long-term dormancy.</title>
        <authorList>
            <person name="Pinder M.I.M."/>
            <person name="Kourtchenko O."/>
            <person name="Robertson E.K."/>
            <person name="Larsson T."/>
            <person name="Maumus F."/>
            <person name="Osuna-Cruz C.M."/>
            <person name="Vancaester E."/>
            <person name="Stenow R."/>
            <person name="Vandepoele K."/>
            <person name="Ploug H."/>
            <person name="Bruchert V."/>
            <person name="Godhe A."/>
            <person name="Topel M."/>
        </authorList>
    </citation>
    <scope>NUCLEOTIDE SEQUENCE</scope>
    <source>
        <strain evidence="2">R05AC</strain>
    </source>
</reference>
<sequence>MLQARRTETTSKQLSSGCFESGHGPIC</sequence>
<name>A0AAD8Y8S0_9STRA</name>
<feature type="region of interest" description="Disordered" evidence="1">
    <location>
        <begin position="1"/>
        <end position="27"/>
    </location>
</feature>
<organism evidence="2 3">
    <name type="scientific">Skeletonema marinoi</name>
    <dbReference type="NCBI Taxonomy" id="267567"/>
    <lineage>
        <taxon>Eukaryota</taxon>
        <taxon>Sar</taxon>
        <taxon>Stramenopiles</taxon>
        <taxon>Ochrophyta</taxon>
        <taxon>Bacillariophyta</taxon>
        <taxon>Coscinodiscophyceae</taxon>
        <taxon>Thalassiosirophycidae</taxon>
        <taxon>Thalassiosirales</taxon>
        <taxon>Skeletonemataceae</taxon>
        <taxon>Skeletonema</taxon>
        <taxon>Skeletonema marinoi-dohrnii complex</taxon>
    </lineage>
</organism>
<dbReference type="Proteomes" id="UP001224775">
    <property type="component" value="Unassembled WGS sequence"/>
</dbReference>
<evidence type="ECO:0000256" key="1">
    <source>
        <dbReference type="SAM" id="MobiDB-lite"/>
    </source>
</evidence>
<protein>
    <submittedName>
        <fullName evidence="2">Uncharacterized protein</fullName>
    </submittedName>
</protein>
<dbReference type="AlphaFoldDB" id="A0AAD8Y8S0"/>
<dbReference type="EMBL" id="JATAAI010000014">
    <property type="protein sequence ID" value="KAK1741052.1"/>
    <property type="molecule type" value="Genomic_DNA"/>
</dbReference>
<gene>
    <name evidence="2" type="ORF">QTG54_008304</name>
</gene>
<proteinExistence type="predicted"/>
<accession>A0AAD8Y8S0</accession>
<comment type="caution">
    <text evidence="2">The sequence shown here is derived from an EMBL/GenBank/DDBJ whole genome shotgun (WGS) entry which is preliminary data.</text>
</comment>
<keyword evidence="3" id="KW-1185">Reference proteome</keyword>
<evidence type="ECO:0000313" key="3">
    <source>
        <dbReference type="Proteomes" id="UP001224775"/>
    </source>
</evidence>